<keyword evidence="2" id="KW-0812">Transmembrane</keyword>
<feature type="transmembrane region" description="Helical" evidence="2">
    <location>
        <begin position="7"/>
        <end position="30"/>
    </location>
</feature>
<evidence type="ECO:0000256" key="1">
    <source>
        <dbReference type="SAM" id="MobiDB-lite"/>
    </source>
</evidence>
<feature type="region of interest" description="Disordered" evidence="1">
    <location>
        <begin position="203"/>
        <end position="228"/>
    </location>
</feature>
<evidence type="ECO:0000256" key="2">
    <source>
        <dbReference type="SAM" id="Phobius"/>
    </source>
</evidence>
<feature type="compositionally biased region" description="Basic and acidic residues" evidence="1">
    <location>
        <begin position="212"/>
        <end position="228"/>
    </location>
</feature>
<comment type="caution">
    <text evidence="3">The sequence shown here is derived from an EMBL/GenBank/DDBJ whole genome shotgun (WGS) entry which is preliminary data.</text>
</comment>
<dbReference type="Pfam" id="PF04367">
    <property type="entry name" value="DUF502"/>
    <property type="match status" value="1"/>
</dbReference>
<dbReference type="PANTHER" id="PTHR31876">
    <property type="entry name" value="COV-LIKE PROTEIN 1"/>
    <property type="match status" value="1"/>
</dbReference>
<reference evidence="3" key="1">
    <citation type="submission" date="2023-07" db="EMBL/GenBank/DDBJ databases">
        <title>Genome content predicts the carbon catabolic preferences of heterotrophic bacteria.</title>
        <authorList>
            <person name="Gralka M."/>
        </authorList>
    </citation>
    <scope>NUCLEOTIDE SEQUENCE</scope>
    <source>
        <strain evidence="3">5G01</strain>
    </source>
</reference>
<dbReference type="RefSeq" id="WP_305450135.1">
    <property type="nucleotide sequence ID" value="NZ_CAXHZV010000002.1"/>
</dbReference>
<sequence length="228" mass="25321">MKRTLKLVLQGLVAVLPLVLTAYCIIWFITFLEDSTQQLLLFILPDGADIPPGMGIIAGLFLLFFVGLMVNTYGMQYLMRLGSQIMESIPLVKSVYGAIQDIISVFNLSGKKDMKSVVSVDVNGMQLIGFITGEEAGKDLFKDEGRVGVYLPMSYQIGGFTVYIEKERLTYLDISVEQAMRIAITGGVQSHKEEEEDLINPLTQFIQGHTHKKDETGESSKKETSNEP</sequence>
<keyword evidence="2" id="KW-1133">Transmembrane helix</keyword>
<protein>
    <submittedName>
        <fullName evidence="3">DUF502 domain-containing protein</fullName>
    </submittedName>
</protein>
<dbReference type="InterPro" id="IPR007462">
    <property type="entry name" value="COV1-like"/>
</dbReference>
<gene>
    <name evidence="3" type="ORF">Q8W30_02875</name>
</gene>
<dbReference type="Proteomes" id="UP001177341">
    <property type="component" value="Unassembled WGS sequence"/>
</dbReference>
<keyword evidence="4" id="KW-1185">Reference proteome</keyword>
<dbReference type="PANTHER" id="PTHR31876:SF26">
    <property type="entry name" value="PROTEIN LIKE COV 2"/>
    <property type="match status" value="1"/>
</dbReference>
<dbReference type="EMBL" id="JAUYVO010000002">
    <property type="protein sequence ID" value="MDP2521505.1"/>
    <property type="molecule type" value="Genomic_DNA"/>
</dbReference>
<name>A0ABT9ER20_9GAMM</name>
<proteinExistence type="predicted"/>
<keyword evidence="2" id="KW-0472">Membrane</keyword>
<evidence type="ECO:0000313" key="3">
    <source>
        <dbReference type="EMBL" id="MDP2521505.1"/>
    </source>
</evidence>
<feature type="transmembrane region" description="Helical" evidence="2">
    <location>
        <begin position="50"/>
        <end position="70"/>
    </location>
</feature>
<evidence type="ECO:0000313" key="4">
    <source>
        <dbReference type="Proteomes" id="UP001177341"/>
    </source>
</evidence>
<accession>A0ABT9ER20</accession>
<organism evidence="3 4">
    <name type="scientific">Neptunomonas phycophila</name>
    <dbReference type="NCBI Taxonomy" id="1572645"/>
    <lineage>
        <taxon>Bacteria</taxon>
        <taxon>Pseudomonadati</taxon>
        <taxon>Pseudomonadota</taxon>
        <taxon>Gammaproteobacteria</taxon>
        <taxon>Oceanospirillales</taxon>
        <taxon>Oceanospirillaceae</taxon>
        <taxon>Neptunomonas</taxon>
    </lineage>
</organism>